<accession>A0A0G2FTQ9</accession>
<feature type="compositionally biased region" description="Acidic residues" evidence="1">
    <location>
        <begin position="104"/>
        <end position="113"/>
    </location>
</feature>
<proteinExistence type="predicted"/>
<gene>
    <name evidence="2" type="ORF">UCDDA912_g02669</name>
</gene>
<evidence type="ECO:0000313" key="3">
    <source>
        <dbReference type="Proteomes" id="UP000034680"/>
    </source>
</evidence>
<feature type="region of interest" description="Disordered" evidence="1">
    <location>
        <begin position="1"/>
        <end position="27"/>
    </location>
</feature>
<feature type="compositionally biased region" description="Basic and acidic residues" evidence="1">
    <location>
        <begin position="396"/>
        <end position="411"/>
    </location>
</feature>
<sequence length="411" mass="44677">MSDHGGNKIPRGFTKDGGTKDPNTPEKTITQIELTPIESLLFFNMVRFNYNHDKIDWNMVASHSNLKNAASAKILKKHGLMAQAPETPRSQAQRRKAPPKPEQGLDDDEDGDSSYDPSPLAVKASARKRSAPGGGGRAKRQKVQAKSEDEKDDEETVAESVVVASTAASKAVPGVEANMKPNSNAEAEVKTEANGMAGAIDGTDSASPHELAHGEVPQGFSGGMAHLIAPGHRQSALSANMGDSLMVQLQPRHYGMVPNAIHGNDSFAFGQQLNPRQLAALQAHSTPRLQPQQLNAEQLQQHQLMLQARAQQFNRFQIMQMSPYQMPPGDISGMDMPVGNIPFGYMGHAQLNEQFPADFFNGDGSFFDQAQFGHDADDASFRGKVDGQDEWDVENDDAKKEVTPEVKTEEI</sequence>
<dbReference type="STRING" id="1214573.A0A0G2FTQ9"/>
<evidence type="ECO:0000256" key="1">
    <source>
        <dbReference type="SAM" id="MobiDB-lite"/>
    </source>
</evidence>
<dbReference type="AlphaFoldDB" id="A0A0G2FTQ9"/>
<reference evidence="2 3" key="1">
    <citation type="submission" date="2015-05" db="EMBL/GenBank/DDBJ databases">
        <title>Distinctive expansion of gene families associated with plant cell wall degradation and secondary metabolism in the genomes of grapevine trunk pathogens.</title>
        <authorList>
            <person name="Lawrence D.P."/>
            <person name="Travadon R."/>
            <person name="Rolshausen P.E."/>
            <person name="Baumgartner K."/>
        </authorList>
    </citation>
    <scope>NUCLEOTIDE SEQUENCE [LARGE SCALE GENOMIC DNA]</scope>
    <source>
        <strain evidence="2">DA912</strain>
    </source>
</reference>
<dbReference type="Proteomes" id="UP000034680">
    <property type="component" value="Unassembled WGS sequence"/>
</dbReference>
<name>A0A0G2FTQ9_9PEZI</name>
<dbReference type="OrthoDB" id="5403747at2759"/>
<organism evidence="2 3">
    <name type="scientific">Diaporthe ampelina</name>
    <dbReference type="NCBI Taxonomy" id="1214573"/>
    <lineage>
        <taxon>Eukaryota</taxon>
        <taxon>Fungi</taxon>
        <taxon>Dikarya</taxon>
        <taxon>Ascomycota</taxon>
        <taxon>Pezizomycotina</taxon>
        <taxon>Sordariomycetes</taxon>
        <taxon>Sordariomycetidae</taxon>
        <taxon>Diaporthales</taxon>
        <taxon>Diaporthaceae</taxon>
        <taxon>Diaporthe</taxon>
    </lineage>
</organism>
<keyword evidence="3" id="KW-1185">Reference proteome</keyword>
<comment type="caution">
    <text evidence="2">The sequence shown here is derived from an EMBL/GenBank/DDBJ whole genome shotgun (WGS) entry which is preliminary data.</text>
</comment>
<feature type="compositionally biased region" description="Basic and acidic residues" evidence="1">
    <location>
        <begin position="377"/>
        <end position="387"/>
    </location>
</feature>
<dbReference type="EMBL" id="LCUC01000090">
    <property type="protein sequence ID" value="KKY37324.1"/>
    <property type="molecule type" value="Genomic_DNA"/>
</dbReference>
<feature type="region of interest" description="Disordered" evidence="1">
    <location>
        <begin position="82"/>
        <end position="157"/>
    </location>
</feature>
<reference evidence="2 3" key="2">
    <citation type="submission" date="2015-05" db="EMBL/GenBank/DDBJ databases">
        <authorList>
            <person name="Morales-Cruz A."/>
            <person name="Amrine K.C."/>
            <person name="Cantu D."/>
        </authorList>
    </citation>
    <scope>NUCLEOTIDE SEQUENCE [LARGE SCALE GENOMIC DNA]</scope>
    <source>
        <strain evidence="2">DA912</strain>
    </source>
</reference>
<protein>
    <submittedName>
        <fullName evidence="2">Uncharacterized protein</fullName>
    </submittedName>
</protein>
<feature type="region of interest" description="Disordered" evidence="1">
    <location>
        <begin position="377"/>
        <end position="411"/>
    </location>
</feature>
<evidence type="ECO:0000313" key="2">
    <source>
        <dbReference type="EMBL" id="KKY37324.1"/>
    </source>
</evidence>